<feature type="domain" description="DprA winged helix" evidence="4">
    <location>
        <begin position="352"/>
        <end position="406"/>
    </location>
</feature>
<dbReference type="PANTHER" id="PTHR43022">
    <property type="entry name" value="PROTEIN SMF"/>
    <property type="match status" value="1"/>
</dbReference>
<name>A0A5C8PNX0_9HYPH</name>
<gene>
    <name evidence="5" type="primary">dprA</name>
    <name evidence="5" type="ORF">FHP25_11810</name>
</gene>
<dbReference type="Pfam" id="PF17782">
    <property type="entry name" value="WHD_DprA"/>
    <property type="match status" value="1"/>
</dbReference>
<proteinExistence type="inferred from homology"/>
<organism evidence="5 6">
    <name type="scientific">Vineibacter terrae</name>
    <dbReference type="NCBI Taxonomy" id="2586908"/>
    <lineage>
        <taxon>Bacteria</taxon>
        <taxon>Pseudomonadati</taxon>
        <taxon>Pseudomonadota</taxon>
        <taxon>Alphaproteobacteria</taxon>
        <taxon>Hyphomicrobiales</taxon>
        <taxon>Vineibacter</taxon>
    </lineage>
</organism>
<evidence type="ECO:0000256" key="1">
    <source>
        <dbReference type="ARBA" id="ARBA00006525"/>
    </source>
</evidence>
<dbReference type="Proteomes" id="UP000321638">
    <property type="component" value="Unassembled WGS sequence"/>
</dbReference>
<feature type="domain" description="Smf/DprA SLOG" evidence="3">
    <location>
        <begin position="97"/>
        <end position="301"/>
    </location>
</feature>
<evidence type="ECO:0000313" key="5">
    <source>
        <dbReference type="EMBL" id="TXL76450.1"/>
    </source>
</evidence>
<dbReference type="Gene3D" id="1.10.10.10">
    <property type="entry name" value="Winged helix-like DNA-binding domain superfamily/Winged helix DNA-binding domain"/>
    <property type="match status" value="1"/>
</dbReference>
<feature type="compositionally biased region" description="Low complexity" evidence="2">
    <location>
        <begin position="309"/>
        <end position="324"/>
    </location>
</feature>
<protein>
    <submittedName>
        <fullName evidence="5">DNA-protecting protein DprA</fullName>
    </submittedName>
</protein>
<dbReference type="InterPro" id="IPR036388">
    <property type="entry name" value="WH-like_DNA-bd_sf"/>
</dbReference>
<dbReference type="GO" id="GO:0009294">
    <property type="term" value="P:DNA-mediated transformation"/>
    <property type="evidence" value="ECO:0007669"/>
    <property type="project" value="InterPro"/>
</dbReference>
<evidence type="ECO:0000256" key="2">
    <source>
        <dbReference type="SAM" id="MobiDB-lite"/>
    </source>
</evidence>
<dbReference type="Gene3D" id="3.40.50.450">
    <property type="match status" value="1"/>
</dbReference>
<dbReference type="PANTHER" id="PTHR43022:SF1">
    <property type="entry name" value="PROTEIN SMF"/>
    <property type="match status" value="1"/>
</dbReference>
<keyword evidence="6" id="KW-1185">Reference proteome</keyword>
<dbReference type="InterPro" id="IPR057666">
    <property type="entry name" value="DrpA_SLOG"/>
</dbReference>
<dbReference type="Pfam" id="PF21102">
    <property type="entry name" value="DprA_N"/>
    <property type="match status" value="1"/>
</dbReference>
<reference evidence="5 6" key="1">
    <citation type="submission" date="2019-06" db="EMBL/GenBank/DDBJ databases">
        <title>New taxonomy in bacterial strain CC-CFT640, isolated from vineyard.</title>
        <authorList>
            <person name="Lin S.-Y."/>
            <person name="Tsai C.-F."/>
            <person name="Young C.-C."/>
        </authorList>
    </citation>
    <scope>NUCLEOTIDE SEQUENCE [LARGE SCALE GENOMIC DNA]</scope>
    <source>
        <strain evidence="5 6">CC-CFT640</strain>
    </source>
</reference>
<evidence type="ECO:0000313" key="6">
    <source>
        <dbReference type="Proteomes" id="UP000321638"/>
    </source>
</evidence>
<dbReference type="InterPro" id="IPR041614">
    <property type="entry name" value="DprA_WH"/>
</dbReference>
<dbReference type="InterPro" id="IPR003488">
    <property type="entry name" value="DprA"/>
</dbReference>
<dbReference type="EMBL" id="VDUZ01000011">
    <property type="protein sequence ID" value="TXL76450.1"/>
    <property type="molecule type" value="Genomic_DNA"/>
</dbReference>
<comment type="similarity">
    <text evidence="1">Belongs to the DprA/Smf family.</text>
</comment>
<dbReference type="NCBIfam" id="TIGR00732">
    <property type="entry name" value="dprA"/>
    <property type="match status" value="1"/>
</dbReference>
<comment type="caution">
    <text evidence="5">The sequence shown here is derived from an EMBL/GenBank/DDBJ whole genome shotgun (WGS) entry which is preliminary data.</text>
</comment>
<sequence>MPLPLLARLADIATGRTPPPAATLAGERLARARLARTPRIGPVTFHEMLGHYGTAAAALDALPSLARRAGFAQAPVAPPATALHREAEALAARGGRFIVHGDADYPAGLAQIADAPPLLSAIGDPALLKRPLLAVVGARNASTNGRRVAATLAHDLGAGGFAIVSGLARGIDTAAHQASLGTGTIAVLAGGVDVIYPPENADLYRALAAQGLVLSEAPLGAVPQARHFPRRNRIVSGLAQGVLVVEAALQSGSLITARQAADQGRDVFAVPGSPLDPRCRGSNQLLRDGAHLVETAADVRAHLRPEPTPAASTAPVVAASPTVTKSDRAAHRRDRTGGGAATALDAAPQSIEKQGDSIPERLLACLGHSPTPVDEVIRECHVSPALVTAALLDLELSGRVERLQGNMVALI</sequence>
<dbReference type="Pfam" id="PF02481">
    <property type="entry name" value="DNA_processg_A"/>
    <property type="match status" value="1"/>
</dbReference>
<accession>A0A5C8PNX0</accession>
<feature type="region of interest" description="Disordered" evidence="2">
    <location>
        <begin position="306"/>
        <end position="343"/>
    </location>
</feature>
<evidence type="ECO:0000259" key="3">
    <source>
        <dbReference type="Pfam" id="PF02481"/>
    </source>
</evidence>
<evidence type="ECO:0000259" key="4">
    <source>
        <dbReference type="Pfam" id="PF17782"/>
    </source>
</evidence>
<dbReference type="AlphaFoldDB" id="A0A5C8PNX0"/>
<dbReference type="OrthoDB" id="9785707at2"/>
<dbReference type="SUPFAM" id="SSF102405">
    <property type="entry name" value="MCP/YpsA-like"/>
    <property type="match status" value="1"/>
</dbReference>